<evidence type="ECO:0000313" key="3">
    <source>
        <dbReference type="Proteomes" id="UP001216329"/>
    </source>
</evidence>
<feature type="chain" id="PRO_5042538424" description="Alginate export domain-containing protein" evidence="1">
    <location>
        <begin position="24"/>
        <end position="443"/>
    </location>
</feature>
<evidence type="ECO:0008006" key="4">
    <source>
        <dbReference type="Google" id="ProtNLM"/>
    </source>
</evidence>
<evidence type="ECO:0000256" key="1">
    <source>
        <dbReference type="SAM" id="SignalP"/>
    </source>
</evidence>
<reference evidence="2" key="1">
    <citation type="submission" date="2023-03" db="EMBL/GenBank/DDBJ databases">
        <title>Andean soil-derived lignocellulolytic bacterial consortium as a source of novel taxa and putative plastic-active enzymes.</title>
        <authorList>
            <person name="Diaz-Garcia L."/>
            <person name="Chuvochina M."/>
            <person name="Feuerriegel G."/>
            <person name="Bunk B."/>
            <person name="Sproer C."/>
            <person name="Streit W.R."/>
            <person name="Rodriguez L.M."/>
            <person name="Overmann J."/>
            <person name="Jimenez D.J."/>
        </authorList>
    </citation>
    <scope>NUCLEOTIDE SEQUENCE</scope>
    <source>
        <strain evidence="2">MAG 876</strain>
    </source>
</reference>
<dbReference type="EMBL" id="CP119325">
    <property type="protein sequence ID" value="WEK28862.1"/>
    <property type="molecule type" value="Genomic_DNA"/>
</dbReference>
<organism evidence="2 3">
    <name type="scientific">Candidatus Pseudomonas phytovorans</name>
    <dbReference type="NCBI Taxonomy" id="3121377"/>
    <lineage>
        <taxon>Bacteria</taxon>
        <taxon>Pseudomonadati</taxon>
        <taxon>Pseudomonadota</taxon>
        <taxon>Gammaproteobacteria</taxon>
        <taxon>Pseudomonadales</taxon>
        <taxon>Pseudomonadaceae</taxon>
        <taxon>Pseudomonas</taxon>
    </lineage>
</organism>
<keyword evidence="1" id="KW-0732">Signal</keyword>
<dbReference type="Proteomes" id="UP001216329">
    <property type="component" value="Chromosome"/>
</dbReference>
<sequence length="443" mass="47948">MKKYLGTALGRSACMLGGLWCCAAPALQLVDEPDTKLALDIQSTVGAFHSQKNYAVWGNREAGHSSWQEGFIKYGLSGSISRDHLGTLYGTLNRVASATWGDGDSAGFTDGSERTDKWEDAFAGWRSGDLFPALGQDGIDISAGRQALLLGDGFIVAGDGISAGRGVADNVYNRGGGYYITPRRAFDQTLWVKLGGDNGLHGSLGWFKSDNPIQAKVEMAFSTLEYTADAGTVGLTYLRGLGVDKKFAVDAQTDRDGMDVYSIRAAGNAGVENLFLSSELGWQNTRRGNAQAGYVEAAWTFADVPWQPTLGYRYSQYGAHWDSLLYGFSRGYGTWFQGEVAANYAGPFGNNTSIHQVYWRAQPHEKLAVNVLAYDFRTRHTSGVANSSGRELDLVLDWAVTPNVVISPMVGLYDPKKSADQGGVQLGDNDLNVYTALLISTHF</sequence>
<gene>
    <name evidence="2" type="ORF">P0Y58_18325</name>
</gene>
<feature type="signal peptide" evidence="1">
    <location>
        <begin position="1"/>
        <end position="23"/>
    </location>
</feature>
<proteinExistence type="predicted"/>
<dbReference type="AlphaFoldDB" id="A0AAJ5WFP7"/>
<evidence type="ECO:0000313" key="2">
    <source>
        <dbReference type="EMBL" id="WEK28862.1"/>
    </source>
</evidence>
<accession>A0AAJ5WFP7</accession>
<protein>
    <recommendedName>
        <fullName evidence="4">Alginate export domain-containing protein</fullName>
    </recommendedName>
</protein>
<name>A0AAJ5WFP7_9PSED</name>